<organism evidence="2 3">
    <name type="scientific">Rhodoglobus vestalii</name>
    <dbReference type="NCBI Taxonomy" id="193384"/>
    <lineage>
        <taxon>Bacteria</taxon>
        <taxon>Bacillati</taxon>
        <taxon>Actinomycetota</taxon>
        <taxon>Actinomycetes</taxon>
        <taxon>Micrococcales</taxon>
        <taxon>Microbacteriaceae</taxon>
        <taxon>Rhodoglobus</taxon>
    </lineage>
</organism>
<name>A0A8H2K6X7_9MICO</name>
<feature type="domain" description="Amidohydrolase 3" evidence="1">
    <location>
        <begin position="49"/>
        <end position="532"/>
    </location>
</feature>
<keyword evidence="3" id="KW-1185">Reference proteome</keyword>
<gene>
    <name evidence="2" type="ORF">FB472_1579</name>
</gene>
<sequence>MASTLFVGNVLTLTESAPRAEAVLVADERIAAVGTEHELRLLLPDDATVVDLGDRTLMPGLIEPHGHPTSSAILLSDNVVDIRPVVVKDPHKVMDLIWDAIATHPDGVMANGWDPLLQVGLDNPTRASLDELAGTVPLVIVHNSGHTSFFNTAAANLAGITRETPDPAGASYGRDNAGELTGTANETAAIFAIADPFLRKSYAEFGPLIAAELSRANKAGVTTVCDMSWNPAQAPLLTAARQDHELTARLRFYEMSHPGGTSTVPRQNGDDIVTQIGIKTWADGSPWVGNIATSFPYLTNATTTAMGLGPDHRGVANFSQEELTKISRGYAAQGWQLACHAHGDLAIDSVLNAWQTVITELTLTDHRFRLEHVGAITAAQCERAAALGVTVSVFVDHIHYWGDVLVNELFGEPGTRWADAQSAVAAGIRTTFHNDGTVTPLEPFRNMSVAMTRLSDTGLKLDGAEGVSLDDALKAHTVHAAWQLRSENQIGSIEVGKYADLIIVDQDPHTVTAEKLASTRVLATYFAGALVYERE</sequence>
<comment type="caution">
    <text evidence="2">The sequence shown here is derived from an EMBL/GenBank/DDBJ whole genome shotgun (WGS) entry which is preliminary data.</text>
</comment>
<dbReference type="EMBL" id="VFRA01000001">
    <property type="protein sequence ID" value="TQO19977.1"/>
    <property type="molecule type" value="Genomic_DNA"/>
</dbReference>
<proteinExistence type="predicted"/>
<dbReference type="Proteomes" id="UP000316560">
    <property type="component" value="Unassembled WGS sequence"/>
</dbReference>
<dbReference type="RefSeq" id="WP_141990395.1">
    <property type="nucleotide sequence ID" value="NZ_VFRA01000001.1"/>
</dbReference>
<dbReference type="SUPFAM" id="SSF51556">
    <property type="entry name" value="Metallo-dependent hydrolases"/>
    <property type="match status" value="1"/>
</dbReference>
<protein>
    <recommendedName>
        <fullName evidence="1">Amidohydrolase 3 domain-containing protein</fullName>
    </recommendedName>
</protein>
<evidence type="ECO:0000259" key="1">
    <source>
        <dbReference type="Pfam" id="PF07969"/>
    </source>
</evidence>
<dbReference type="OrthoDB" id="3173428at2"/>
<evidence type="ECO:0000313" key="2">
    <source>
        <dbReference type="EMBL" id="TQO19977.1"/>
    </source>
</evidence>
<dbReference type="InterPro" id="IPR011059">
    <property type="entry name" value="Metal-dep_hydrolase_composite"/>
</dbReference>
<dbReference type="PANTHER" id="PTHR22642">
    <property type="entry name" value="IMIDAZOLONEPROPIONASE"/>
    <property type="match status" value="1"/>
</dbReference>
<dbReference type="Gene3D" id="3.10.310.70">
    <property type="match status" value="1"/>
</dbReference>
<dbReference type="SUPFAM" id="SSF51338">
    <property type="entry name" value="Composite domain of metallo-dependent hydrolases"/>
    <property type="match status" value="1"/>
</dbReference>
<dbReference type="Gene3D" id="3.20.20.140">
    <property type="entry name" value="Metal-dependent hydrolases"/>
    <property type="match status" value="1"/>
</dbReference>
<dbReference type="InterPro" id="IPR013108">
    <property type="entry name" value="Amidohydro_3"/>
</dbReference>
<dbReference type="GO" id="GO:0016810">
    <property type="term" value="F:hydrolase activity, acting on carbon-nitrogen (but not peptide) bonds"/>
    <property type="evidence" value="ECO:0007669"/>
    <property type="project" value="InterPro"/>
</dbReference>
<dbReference type="AlphaFoldDB" id="A0A8H2K6X7"/>
<dbReference type="InterPro" id="IPR033932">
    <property type="entry name" value="YtcJ-like"/>
</dbReference>
<dbReference type="CDD" id="cd01300">
    <property type="entry name" value="YtcJ_like"/>
    <property type="match status" value="1"/>
</dbReference>
<dbReference type="Pfam" id="PF07969">
    <property type="entry name" value="Amidohydro_3"/>
    <property type="match status" value="1"/>
</dbReference>
<dbReference type="InterPro" id="IPR032466">
    <property type="entry name" value="Metal_Hydrolase"/>
</dbReference>
<evidence type="ECO:0000313" key="3">
    <source>
        <dbReference type="Proteomes" id="UP000316560"/>
    </source>
</evidence>
<dbReference type="PANTHER" id="PTHR22642:SF2">
    <property type="entry name" value="PROTEIN LONG AFTER FAR-RED 3"/>
    <property type="match status" value="1"/>
</dbReference>
<accession>A0A8H2K6X7</accession>
<dbReference type="Gene3D" id="2.30.40.10">
    <property type="entry name" value="Urease, subunit C, domain 1"/>
    <property type="match status" value="1"/>
</dbReference>
<reference evidence="2 3" key="1">
    <citation type="submission" date="2019-06" db="EMBL/GenBank/DDBJ databases">
        <title>Sequencing the genomes of 1000 actinobacteria strains.</title>
        <authorList>
            <person name="Klenk H.-P."/>
        </authorList>
    </citation>
    <scope>NUCLEOTIDE SEQUENCE [LARGE SCALE GENOMIC DNA]</scope>
    <source>
        <strain evidence="2 3">DSM 21947</strain>
    </source>
</reference>